<feature type="region of interest" description="Disordered" evidence="1">
    <location>
        <begin position="314"/>
        <end position="351"/>
    </location>
</feature>
<feature type="compositionally biased region" description="Polar residues" evidence="1">
    <location>
        <begin position="337"/>
        <end position="350"/>
    </location>
</feature>
<feature type="region of interest" description="Disordered" evidence="1">
    <location>
        <begin position="45"/>
        <end position="74"/>
    </location>
</feature>
<feature type="compositionally biased region" description="Polar residues" evidence="1">
    <location>
        <begin position="48"/>
        <end position="74"/>
    </location>
</feature>
<dbReference type="AlphaFoldDB" id="A0AAV0T032"/>
<feature type="region of interest" description="Disordered" evidence="1">
    <location>
        <begin position="459"/>
        <end position="485"/>
    </location>
</feature>
<gene>
    <name evidence="2" type="ORF">HBR001_LOCUS225</name>
</gene>
<sequence length="671" mass="72897">MVSKLEDEKAFGKLAEDIAKLVWGLFNWPTTESKRWVTLPSAAKRTTDLSSTNGSPVGPPRNSSERLNMSQTRTRSRVCSSAMRSVADTKDTLLLVCIGLLEALDRLQERLHLPTSIVKELKRRLAKMVSRSSIRLQTECPSARELGDAVADSSVWASAEPEEVKGVVHWVLAAAASLRSLVVSASLGVCRSVYVVVMSLPGVATASSLFYGLLQAVEDTLRLSSEELMGAASTDGSGIASGRSRSFHHRHRRSAGHYMADPSLTAVVLEYKEKERMVPSSIDRRIRRVMHFQIPLHPFEATVRLPPENAQAAVSPWSRSTSGGSVGGGCQNRGQDETTSSYAHLSSATPRSIPVSPLARKRVQLAFSNFSDDVLYQARDRLRQERAVTLTGEHDLPVPRFNAHDCHEDIYLSCGRHCASKVGTGMYRSVRVSVPLPKNRLVYFEMVLQQGRTPLRVANQSAPSALQSERRSSSFLGSDASTSNCNASDRAGIDASVCIGLSTRLMPLNTLVGASKHSIGFYSAGHVLLGSDRRRSIGVGRKYGFQSTVGLLAQLVDQENSVEVPLSQQTSASFSSSSGDDGSSAGVAFVRFTVDGSAVRDSNNRVMEFTLPFPSKSELYPTLTLHSQDVHVFGQMSAPDISGLNLQELDLPAEKPAEIWCLDGLRLNIPA</sequence>
<evidence type="ECO:0008006" key="4">
    <source>
        <dbReference type="Google" id="ProtNLM"/>
    </source>
</evidence>
<evidence type="ECO:0000256" key="1">
    <source>
        <dbReference type="SAM" id="MobiDB-lite"/>
    </source>
</evidence>
<dbReference type="InterPro" id="IPR043136">
    <property type="entry name" value="B30.2/SPRY_sf"/>
</dbReference>
<protein>
    <recommendedName>
        <fullName evidence="4">SPRY domain-containing protein</fullName>
    </recommendedName>
</protein>
<dbReference type="Proteomes" id="UP001162031">
    <property type="component" value="Unassembled WGS sequence"/>
</dbReference>
<evidence type="ECO:0000313" key="2">
    <source>
        <dbReference type="EMBL" id="CAI5709155.1"/>
    </source>
</evidence>
<proteinExistence type="predicted"/>
<evidence type="ECO:0000313" key="3">
    <source>
        <dbReference type="Proteomes" id="UP001162031"/>
    </source>
</evidence>
<comment type="caution">
    <text evidence="2">The sequence shown here is derived from an EMBL/GenBank/DDBJ whole genome shotgun (WGS) entry which is preliminary data.</text>
</comment>
<accession>A0AAV0T032</accession>
<name>A0AAV0T032_HYABA</name>
<keyword evidence="3" id="KW-1185">Reference proteome</keyword>
<dbReference type="Gene3D" id="2.60.120.920">
    <property type="match status" value="1"/>
</dbReference>
<organism evidence="2 3">
    <name type="scientific">Hyaloperonospora brassicae</name>
    <name type="common">Brassica downy mildew</name>
    <name type="synonym">Peronospora brassicae</name>
    <dbReference type="NCBI Taxonomy" id="162125"/>
    <lineage>
        <taxon>Eukaryota</taxon>
        <taxon>Sar</taxon>
        <taxon>Stramenopiles</taxon>
        <taxon>Oomycota</taxon>
        <taxon>Peronosporomycetes</taxon>
        <taxon>Peronosporales</taxon>
        <taxon>Peronosporaceae</taxon>
        <taxon>Hyaloperonospora</taxon>
    </lineage>
</organism>
<reference evidence="2" key="1">
    <citation type="submission" date="2022-12" db="EMBL/GenBank/DDBJ databases">
        <authorList>
            <person name="Webb A."/>
        </authorList>
    </citation>
    <scope>NUCLEOTIDE SEQUENCE</scope>
    <source>
        <strain evidence="2">Hp1</strain>
    </source>
</reference>
<dbReference type="EMBL" id="CANTFL010000028">
    <property type="protein sequence ID" value="CAI5709155.1"/>
    <property type="molecule type" value="Genomic_DNA"/>
</dbReference>